<evidence type="ECO:0000313" key="2">
    <source>
        <dbReference type="EMBL" id="TDP92104.1"/>
    </source>
</evidence>
<organism evidence="2 3">
    <name type="scientific">Labedaea rhizosphaerae</name>
    <dbReference type="NCBI Taxonomy" id="598644"/>
    <lineage>
        <taxon>Bacteria</taxon>
        <taxon>Bacillati</taxon>
        <taxon>Actinomycetota</taxon>
        <taxon>Actinomycetes</taxon>
        <taxon>Pseudonocardiales</taxon>
        <taxon>Pseudonocardiaceae</taxon>
        <taxon>Labedaea</taxon>
    </lineage>
</organism>
<keyword evidence="1" id="KW-1133">Transmembrane helix</keyword>
<name>A0A4R6RYY3_LABRH</name>
<reference evidence="2 3" key="1">
    <citation type="submission" date="2019-03" db="EMBL/GenBank/DDBJ databases">
        <title>Genomic Encyclopedia of Type Strains, Phase IV (KMG-IV): sequencing the most valuable type-strain genomes for metagenomic binning, comparative biology and taxonomic classification.</title>
        <authorList>
            <person name="Goeker M."/>
        </authorList>
    </citation>
    <scope>NUCLEOTIDE SEQUENCE [LARGE SCALE GENOMIC DNA]</scope>
    <source>
        <strain evidence="2 3">DSM 45361</strain>
    </source>
</reference>
<comment type="caution">
    <text evidence="2">The sequence shown here is derived from an EMBL/GenBank/DDBJ whole genome shotgun (WGS) entry which is preliminary data.</text>
</comment>
<accession>A0A4R6RYY3</accession>
<dbReference type="AlphaFoldDB" id="A0A4R6RYY3"/>
<protein>
    <submittedName>
        <fullName evidence="2">Uncharacterized protein (TIGR04222 family)</fullName>
    </submittedName>
</protein>
<dbReference type="Proteomes" id="UP000295444">
    <property type="component" value="Unassembled WGS sequence"/>
</dbReference>
<gene>
    <name evidence="2" type="ORF">EV186_108317</name>
</gene>
<dbReference type="InterPro" id="IPR026467">
    <property type="entry name" value="Ser/Gly_Cys_C_dom"/>
</dbReference>
<dbReference type="OrthoDB" id="3620552at2"/>
<keyword evidence="1" id="KW-0812">Transmembrane</keyword>
<dbReference type="NCBIfam" id="TIGR04222">
    <property type="entry name" value="near_uncomplex"/>
    <property type="match status" value="2"/>
</dbReference>
<keyword evidence="3" id="KW-1185">Reference proteome</keyword>
<keyword evidence="1" id="KW-0472">Membrane</keyword>
<evidence type="ECO:0000313" key="3">
    <source>
        <dbReference type="Proteomes" id="UP000295444"/>
    </source>
</evidence>
<dbReference type="EMBL" id="SNXZ01000008">
    <property type="protein sequence ID" value="TDP92104.1"/>
    <property type="molecule type" value="Genomic_DNA"/>
</dbReference>
<sequence length="251" mass="26665">MQQEWGIADVDFLRLYAVGLALALLVAFAARILVRAPEATGTPVPDRLDEDEAAYLRGGPRLTVETAIARLIDRGQLQVRATGALLVTGEACSHEPGACAIGLIGRDTGGDVGTSLDRAAGTGPVDQTVVRAASRPDAGTTSSVIDQVIRSEALSQLRDRLVRKGLLVETRRAVPRVRHALVPLCLLFAVGAARWVGGVGDGRLDVALTFALLITALMARTLVDFRPGPTFLGARLLAERDAARVNLRRVH</sequence>
<feature type="transmembrane region" description="Helical" evidence="1">
    <location>
        <begin position="12"/>
        <end position="34"/>
    </location>
</feature>
<evidence type="ECO:0000256" key="1">
    <source>
        <dbReference type="SAM" id="Phobius"/>
    </source>
</evidence>
<dbReference type="RefSeq" id="WP_133853649.1">
    <property type="nucleotide sequence ID" value="NZ_SNXZ01000008.1"/>
</dbReference>
<proteinExistence type="predicted"/>